<keyword evidence="1" id="KW-0812">Transmembrane</keyword>
<keyword evidence="3" id="KW-1185">Reference proteome</keyword>
<organism evidence="2 3">
    <name type="scientific">Cytobacillus spartinae</name>
    <dbReference type="NCBI Taxonomy" id="3299023"/>
    <lineage>
        <taxon>Bacteria</taxon>
        <taxon>Bacillati</taxon>
        <taxon>Bacillota</taxon>
        <taxon>Bacilli</taxon>
        <taxon>Bacillales</taxon>
        <taxon>Bacillaceae</taxon>
        <taxon>Cytobacillus</taxon>
    </lineage>
</organism>
<dbReference type="RefSeq" id="WP_389360963.1">
    <property type="nucleotide sequence ID" value="NZ_JBIACK010000004.1"/>
</dbReference>
<keyword evidence="1" id="KW-0472">Membrane</keyword>
<accession>A0ABW6KBL5</accession>
<dbReference type="Proteomes" id="UP001601059">
    <property type="component" value="Unassembled WGS sequence"/>
</dbReference>
<dbReference type="EMBL" id="JBIACK010000004">
    <property type="protein sequence ID" value="MFE8701124.1"/>
    <property type="molecule type" value="Genomic_DNA"/>
</dbReference>
<reference evidence="2 3" key="1">
    <citation type="submission" date="2024-08" db="EMBL/GenBank/DDBJ databases">
        <title>Two novel Cytobacillus novel species.</title>
        <authorList>
            <person name="Liu G."/>
        </authorList>
    </citation>
    <scope>NUCLEOTIDE SEQUENCE [LARGE SCALE GENOMIC DNA]</scope>
    <source>
        <strain evidence="2 3">FJAT-54145</strain>
    </source>
</reference>
<feature type="transmembrane region" description="Helical" evidence="1">
    <location>
        <begin position="194"/>
        <end position="220"/>
    </location>
</feature>
<proteinExistence type="predicted"/>
<evidence type="ECO:0000313" key="2">
    <source>
        <dbReference type="EMBL" id="MFE8701124.1"/>
    </source>
</evidence>
<comment type="caution">
    <text evidence="2">The sequence shown here is derived from an EMBL/GenBank/DDBJ whole genome shotgun (WGS) entry which is preliminary data.</text>
</comment>
<protein>
    <submittedName>
        <fullName evidence="2">Uncharacterized protein</fullName>
    </submittedName>
</protein>
<evidence type="ECO:0000313" key="3">
    <source>
        <dbReference type="Proteomes" id="UP001601059"/>
    </source>
</evidence>
<name>A0ABW6KBL5_9BACI</name>
<evidence type="ECO:0000256" key="1">
    <source>
        <dbReference type="SAM" id="Phobius"/>
    </source>
</evidence>
<keyword evidence="1" id="KW-1133">Transmembrane helix</keyword>
<gene>
    <name evidence="2" type="ORF">ACFYKX_11015</name>
</gene>
<sequence>MKREVIPMDVVRYLEKKAKFHRRITERDMHLLLFFAQGFCLGITGKPLFRERITWNPHHFMFPVLIQSLSKEWVHPKWKEREKHRNVPEDLFSKEEQHVLDTVWVVYKENHTSFLTSLKNSTLFNETVDSEEKMVSLTKLRSYFQTHWVKPEYVAKENEDLTELERAQQLYDNPLARPKTKAELKQEKREKRQAFFGIMGVWLSVLFPVVFAGVMLYGIYHAISDHMSSQTGVSEVHKPVIEIFTGYVTGKEHIPGKIETDYIMVPAGSSFIQVPVDHSLPDEYLLHVAKGPEVKTVKVTRGLFTQVKEAEQVSITFQDGYVQSVKKP</sequence>